<keyword evidence="3 6" id="KW-1133">Transmembrane helix</keyword>
<dbReference type="InterPro" id="IPR000644">
    <property type="entry name" value="CBS_dom"/>
</dbReference>
<dbReference type="InterPro" id="IPR006153">
    <property type="entry name" value="Cation/H_exchanger_TM"/>
</dbReference>
<dbReference type="GO" id="GO:0015297">
    <property type="term" value="F:antiporter activity"/>
    <property type="evidence" value="ECO:0007669"/>
    <property type="project" value="InterPro"/>
</dbReference>
<dbReference type="SUPFAM" id="SSF54631">
    <property type="entry name" value="CBS-domain pair"/>
    <property type="match status" value="1"/>
</dbReference>
<feature type="transmembrane region" description="Helical" evidence="6">
    <location>
        <begin position="381"/>
        <end position="401"/>
    </location>
</feature>
<gene>
    <name evidence="8" type="ORF">SMSP2_01049</name>
</gene>
<feature type="transmembrane region" description="Helical" evidence="6">
    <location>
        <begin position="167"/>
        <end position="192"/>
    </location>
</feature>
<dbReference type="Gene3D" id="3.10.580.10">
    <property type="entry name" value="CBS-domain"/>
    <property type="match status" value="1"/>
</dbReference>
<feature type="transmembrane region" description="Helical" evidence="6">
    <location>
        <begin position="204"/>
        <end position="229"/>
    </location>
</feature>
<dbReference type="Pfam" id="PF00571">
    <property type="entry name" value="CBS"/>
    <property type="match status" value="1"/>
</dbReference>
<evidence type="ECO:0000256" key="2">
    <source>
        <dbReference type="ARBA" id="ARBA00022692"/>
    </source>
</evidence>
<dbReference type="EMBL" id="CP019646">
    <property type="protein sequence ID" value="AQQ70691.1"/>
    <property type="molecule type" value="Genomic_DNA"/>
</dbReference>
<proteinExistence type="predicted"/>
<comment type="subcellular location">
    <subcellularLocation>
        <location evidence="1">Membrane</location>
        <topology evidence="1">Multi-pass membrane protein</topology>
    </subcellularLocation>
</comment>
<feature type="transmembrane region" description="Helical" evidence="6">
    <location>
        <begin position="291"/>
        <end position="324"/>
    </location>
</feature>
<evidence type="ECO:0000256" key="4">
    <source>
        <dbReference type="ARBA" id="ARBA00023136"/>
    </source>
</evidence>
<dbReference type="RefSeq" id="WP_146682934.1">
    <property type="nucleotide sequence ID" value="NZ_CP019646.1"/>
</dbReference>
<dbReference type="KEGG" id="pbas:SMSP2_01049"/>
<feature type="transmembrane region" description="Helical" evidence="6">
    <location>
        <begin position="100"/>
        <end position="125"/>
    </location>
</feature>
<organism evidence="8 9">
    <name type="scientific">Limihaloglobus sulfuriphilus</name>
    <dbReference type="NCBI Taxonomy" id="1851148"/>
    <lineage>
        <taxon>Bacteria</taxon>
        <taxon>Pseudomonadati</taxon>
        <taxon>Planctomycetota</taxon>
        <taxon>Phycisphaerae</taxon>
        <taxon>Sedimentisphaerales</taxon>
        <taxon>Sedimentisphaeraceae</taxon>
        <taxon>Limihaloglobus</taxon>
    </lineage>
</organism>
<accession>A0A1Q2MDC9</accession>
<feature type="transmembrane region" description="Helical" evidence="6">
    <location>
        <begin position="349"/>
        <end position="369"/>
    </location>
</feature>
<feature type="transmembrane region" description="Helical" evidence="6">
    <location>
        <begin position="131"/>
        <end position="155"/>
    </location>
</feature>
<feature type="transmembrane region" description="Helical" evidence="6">
    <location>
        <begin position="238"/>
        <end position="271"/>
    </location>
</feature>
<evidence type="ECO:0000313" key="9">
    <source>
        <dbReference type="Proteomes" id="UP000188181"/>
    </source>
</evidence>
<dbReference type="PANTHER" id="PTHR43021">
    <property type="entry name" value="NA(+)/H(+) ANTIPORTER-RELATED"/>
    <property type="match status" value="1"/>
</dbReference>
<evidence type="ECO:0000256" key="1">
    <source>
        <dbReference type="ARBA" id="ARBA00004141"/>
    </source>
</evidence>
<feature type="domain" description="CBS" evidence="7">
    <location>
        <begin position="430"/>
        <end position="486"/>
    </location>
</feature>
<dbReference type="GO" id="GO:0016020">
    <property type="term" value="C:membrane"/>
    <property type="evidence" value="ECO:0007669"/>
    <property type="project" value="UniProtKB-SubCell"/>
</dbReference>
<dbReference type="PROSITE" id="PS51371">
    <property type="entry name" value="CBS"/>
    <property type="match status" value="1"/>
</dbReference>
<dbReference type="InterPro" id="IPR038770">
    <property type="entry name" value="Na+/solute_symporter_sf"/>
</dbReference>
<keyword evidence="9" id="KW-1185">Reference proteome</keyword>
<feature type="transmembrane region" description="Helical" evidence="6">
    <location>
        <begin position="12"/>
        <end position="29"/>
    </location>
</feature>
<evidence type="ECO:0000256" key="5">
    <source>
        <dbReference type="PROSITE-ProRule" id="PRU00703"/>
    </source>
</evidence>
<feature type="transmembrane region" description="Helical" evidence="6">
    <location>
        <begin position="41"/>
        <end position="58"/>
    </location>
</feature>
<dbReference type="AlphaFoldDB" id="A0A1Q2MDC9"/>
<dbReference type="GO" id="GO:1902600">
    <property type="term" value="P:proton transmembrane transport"/>
    <property type="evidence" value="ECO:0007669"/>
    <property type="project" value="InterPro"/>
</dbReference>
<dbReference type="Proteomes" id="UP000188181">
    <property type="component" value="Chromosome"/>
</dbReference>
<dbReference type="CDD" id="cd02205">
    <property type="entry name" value="CBS_pair_SF"/>
    <property type="match status" value="1"/>
</dbReference>
<evidence type="ECO:0000256" key="3">
    <source>
        <dbReference type="ARBA" id="ARBA00022989"/>
    </source>
</evidence>
<keyword evidence="2 6" id="KW-0812">Transmembrane</keyword>
<protein>
    <submittedName>
        <fullName evidence="8">Potassium/proton antiporter</fullName>
    </submittedName>
</protein>
<keyword evidence="5" id="KW-0129">CBS domain</keyword>
<reference evidence="9" key="1">
    <citation type="submission" date="2017-02" db="EMBL/GenBank/DDBJ databases">
        <title>Comparative genomics and description of representatives of a novel lineage of planctomycetes thriving in anoxic sediments.</title>
        <authorList>
            <person name="Spring S."/>
            <person name="Bunk B."/>
            <person name="Sproer C."/>
        </authorList>
    </citation>
    <scope>NUCLEOTIDE SEQUENCE [LARGE SCALE GENOMIC DNA]</scope>
    <source>
        <strain evidence="9">SM-Chi-D1</strain>
    </source>
</reference>
<sequence>MLIALQNIDIHHLNIVLMMGIVVFGGIVGAKLFQRLKIPQVIGYIVIGLIIGESALGIVPRETIETLKPLNYFALGIIGFIIGGELKLDMFRRFGKQFTAILIAEGVLAFLLVGSAATVICLLFGMETKLALAVGIVLGAISSATDPASTIQVLWEYKSRGMLTTAVTAIVALDDALALTLYGLGTAIAGILAGGTGNGIALSLLYAFLELAGALVLGLIGGAVLLWILRKTNDIQSVLAFAIGAVLLVLGLSIALNLDIILASMAMGLFITNVAPNRSKDTFELVHKFAPPIYVMFFVFVGAGIQISSLTTIAWVLVLVYVVGRSLGKMFGSSIGAKIAGSQPKIKKYLGMCLFAQGGVAVGLCILAGQRFSAYPEVGELIVLVVAATTLVVQFLGPAFVKLAVTKSGEAGLNITEDDLLTEYSVKDVMEESPAVIRHNYNLNQILDTFRQSNHICYPVVNQKDELIGVITIDGIRETFMYQEAMPWLLAEDLMRPVGHITSSGELLIEAVKRIRESHLDYMCVATGEPHKLEGLLDYRRAMRKLNAEIIRRRELVDQSFA</sequence>
<dbReference type="Pfam" id="PF00999">
    <property type="entry name" value="Na_H_Exchanger"/>
    <property type="match status" value="1"/>
</dbReference>
<dbReference type="Gene3D" id="1.20.1530.20">
    <property type="match status" value="1"/>
</dbReference>
<evidence type="ECO:0000313" key="8">
    <source>
        <dbReference type="EMBL" id="AQQ70691.1"/>
    </source>
</evidence>
<feature type="transmembrane region" description="Helical" evidence="6">
    <location>
        <begin position="70"/>
        <end position="88"/>
    </location>
</feature>
<dbReference type="InterPro" id="IPR046342">
    <property type="entry name" value="CBS_dom_sf"/>
</dbReference>
<keyword evidence="4 6" id="KW-0472">Membrane</keyword>
<dbReference type="OrthoDB" id="9793589at2"/>
<evidence type="ECO:0000256" key="6">
    <source>
        <dbReference type="SAM" id="Phobius"/>
    </source>
</evidence>
<name>A0A1Q2MDC9_9BACT</name>
<dbReference type="PANTHER" id="PTHR43021:SF2">
    <property type="entry name" value="CATION_H+ EXCHANGER DOMAIN-CONTAINING PROTEIN"/>
    <property type="match status" value="1"/>
</dbReference>
<evidence type="ECO:0000259" key="7">
    <source>
        <dbReference type="PROSITE" id="PS51371"/>
    </source>
</evidence>
<dbReference type="STRING" id="1851148.SMSP2_01049"/>